<dbReference type="Pfam" id="PF16124">
    <property type="entry name" value="RecQ_Zn_bind"/>
    <property type="match status" value="1"/>
</dbReference>
<feature type="domain" description="Helicase C-terminal" evidence="9">
    <location>
        <begin position="211"/>
        <end position="366"/>
    </location>
</feature>
<dbReference type="OrthoDB" id="9763310at2"/>
<keyword evidence="1" id="KW-0547">Nucleotide-binding</keyword>
<evidence type="ECO:0000259" key="9">
    <source>
        <dbReference type="PROSITE" id="PS51194"/>
    </source>
</evidence>
<dbReference type="RefSeq" id="WP_126779835.1">
    <property type="nucleotide sequence ID" value="NZ_NGJU01000010.1"/>
</dbReference>
<feature type="coiled-coil region" evidence="7">
    <location>
        <begin position="355"/>
        <end position="411"/>
    </location>
</feature>
<gene>
    <name evidence="10" type="ORF">CBF35_07885</name>
</gene>
<dbReference type="GO" id="GO:0030894">
    <property type="term" value="C:replisome"/>
    <property type="evidence" value="ECO:0007669"/>
    <property type="project" value="TreeGrafter"/>
</dbReference>
<dbReference type="GO" id="GO:0016787">
    <property type="term" value="F:hydrolase activity"/>
    <property type="evidence" value="ECO:0007669"/>
    <property type="project" value="UniProtKB-KW"/>
</dbReference>
<dbReference type="Gene3D" id="3.40.50.300">
    <property type="entry name" value="P-loop containing nucleotide triphosphate hydrolases"/>
    <property type="match status" value="2"/>
</dbReference>
<dbReference type="PROSITE" id="PS51192">
    <property type="entry name" value="HELICASE_ATP_BIND_1"/>
    <property type="match status" value="1"/>
</dbReference>
<dbReference type="InterPro" id="IPR027417">
    <property type="entry name" value="P-loop_NTPase"/>
</dbReference>
<keyword evidence="4" id="KW-0067">ATP-binding</keyword>
<dbReference type="CDD" id="cd17920">
    <property type="entry name" value="DEXHc_RecQ"/>
    <property type="match status" value="1"/>
</dbReference>
<dbReference type="GO" id="GO:0003676">
    <property type="term" value="F:nucleic acid binding"/>
    <property type="evidence" value="ECO:0007669"/>
    <property type="project" value="InterPro"/>
</dbReference>
<dbReference type="InterPro" id="IPR004589">
    <property type="entry name" value="DNA_helicase_ATP-dep_RecQ"/>
</dbReference>
<evidence type="ECO:0000256" key="6">
    <source>
        <dbReference type="ARBA" id="ARBA00044550"/>
    </source>
</evidence>
<keyword evidence="7" id="KW-0175">Coiled coil</keyword>
<dbReference type="GO" id="GO:0009378">
    <property type="term" value="F:four-way junction helicase activity"/>
    <property type="evidence" value="ECO:0007669"/>
    <property type="project" value="TreeGrafter"/>
</dbReference>
<dbReference type="Pfam" id="PF00270">
    <property type="entry name" value="DEAD"/>
    <property type="match status" value="1"/>
</dbReference>
<dbReference type="EMBL" id="NGJU01000010">
    <property type="protein sequence ID" value="RST95471.1"/>
    <property type="molecule type" value="Genomic_DNA"/>
</dbReference>
<dbReference type="GO" id="GO:0043590">
    <property type="term" value="C:bacterial nucleoid"/>
    <property type="evidence" value="ECO:0007669"/>
    <property type="project" value="TreeGrafter"/>
</dbReference>
<dbReference type="Pfam" id="PF00271">
    <property type="entry name" value="Helicase_C"/>
    <property type="match status" value="1"/>
</dbReference>
<organism evidence="10 11">
    <name type="scientific">Vagococcus salmoninarum</name>
    <dbReference type="NCBI Taxonomy" id="2739"/>
    <lineage>
        <taxon>Bacteria</taxon>
        <taxon>Bacillati</taxon>
        <taxon>Bacillota</taxon>
        <taxon>Bacilli</taxon>
        <taxon>Lactobacillales</taxon>
        <taxon>Enterococcaceae</taxon>
        <taxon>Vagococcus</taxon>
    </lineage>
</organism>
<keyword evidence="3" id="KW-0347">Helicase</keyword>
<dbReference type="PANTHER" id="PTHR13710">
    <property type="entry name" value="DNA HELICASE RECQ FAMILY MEMBER"/>
    <property type="match status" value="1"/>
</dbReference>
<dbReference type="SMART" id="SM00490">
    <property type="entry name" value="HELICc"/>
    <property type="match status" value="1"/>
</dbReference>
<evidence type="ECO:0000313" key="10">
    <source>
        <dbReference type="EMBL" id="RST95471.1"/>
    </source>
</evidence>
<reference evidence="10 11" key="1">
    <citation type="submission" date="2017-05" db="EMBL/GenBank/DDBJ databases">
        <title>Vagococcus spp. assemblies.</title>
        <authorList>
            <person name="Gulvik C.A."/>
        </authorList>
    </citation>
    <scope>NUCLEOTIDE SEQUENCE [LARGE SCALE GENOMIC DNA]</scope>
    <source>
        <strain evidence="10 11">NCFB 2777</strain>
    </source>
</reference>
<dbReference type="SMART" id="SM00487">
    <property type="entry name" value="DEXDc"/>
    <property type="match status" value="1"/>
</dbReference>
<evidence type="ECO:0000256" key="5">
    <source>
        <dbReference type="ARBA" id="ARBA00044535"/>
    </source>
</evidence>
<dbReference type="InterPro" id="IPR001650">
    <property type="entry name" value="Helicase_C-like"/>
</dbReference>
<comment type="caution">
    <text evidence="10">The sequence shown here is derived from an EMBL/GenBank/DDBJ whole genome shotgun (WGS) entry which is preliminary data.</text>
</comment>
<dbReference type="GO" id="GO:0006310">
    <property type="term" value="P:DNA recombination"/>
    <property type="evidence" value="ECO:0007669"/>
    <property type="project" value="InterPro"/>
</dbReference>
<dbReference type="SUPFAM" id="SSF52540">
    <property type="entry name" value="P-loop containing nucleoside triphosphate hydrolases"/>
    <property type="match status" value="1"/>
</dbReference>
<accession>A0A429ZP59</accession>
<dbReference type="NCBIfam" id="TIGR00614">
    <property type="entry name" value="recQ_fam"/>
    <property type="match status" value="1"/>
</dbReference>
<evidence type="ECO:0000256" key="3">
    <source>
        <dbReference type="ARBA" id="ARBA00022806"/>
    </source>
</evidence>
<dbReference type="PANTHER" id="PTHR13710:SF84">
    <property type="entry name" value="ATP-DEPENDENT DNA HELICASE RECS-RELATED"/>
    <property type="match status" value="1"/>
</dbReference>
<evidence type="ECO:0000259" key="8">
    <source>
        <dbReference type="PROSITE" id="PS51192"/>
    </source>
</evidence>
<name>A0A429ZP59_9ENTE</name>
<dbReference type="GeneID" id="98568285"/>
<evidence type="ECO:0000256" key="7">
    <source>
        <dbReference type="SAM" id="Coils"/>
    </source>
</evidence>
<dbReference type="Proteomes" id="UP000287239">
    <property type="component" value="Unassembled WGS sequence"/>
</dbReference>
<dbReference type="FunFam" id="3.40.50.300:FF:001389">
    <property type="entry name" value="ATP-dependent DNA helicase RecQ"/>
    <property type="match status" value="1"/>
</dbReference>
<protein>
    <recommendedName>
        <fullName evidence="5">ATP-dependent DNA helicase RecQ</fullName>
    </recommendedName>
    <alternativeName>
        <fullName evidence="6">DNA 3'-5' helicase RecQ</fullName>
    </alternativeName>
</protein>
<dbReference type="GO" id="GO:0005524">
    <property type="term" value="F:ATP binding"/>
    <property type="evidence" value="ECO:0007669"/>
    <property type="project" value="UniProtKB-KW"/>
</dbReference>
<dbReference type="PROSITE" id="PS51194">
    <property type="entry name" value="HELICASE_CTER"/>
    <property type="match status" value="1"/>
</dbReference>
<evidence type="ECO:0000256" key="4">
    <source>
        <dbReference type="ARBA" id="ARBA00022840"/>
    </source>
</evidence>
<keyword evidence="11" id="KW-1185">Reference proteome</keyword>
<dbReference type="InterPro" id="IPR032284">
    <property type="entry name" value="RecQ_Zn-bd"/>
</dbReference>
<dbReference type="GO" id="GO:0006281">
    <property type="term" value="P:DNA repair"/>
    <property type="evidence" value="ECO:0007669"/>
    <property type="project" value="TreeGrafter"/>
</dbReference>
<evidence type="ECO:0000256" key="2">
    <source>
        <dbReference type="ARBA" id="ARBA00022801"/>
    </source>
</evidence>
<evidence type="ECO:0000313" key="11">
    <source>
        <dbReference type="Proteomes" id="UP000287239"/>
    </source>
</evidence>
<dbReference type="GO" id="GO:0043138">
    <property type="term" value="F:3'-5' DNA helicase activity"/>
    <property type="evidence" value="ECO:0007669"/>
    <property type="project" value="TreeGrafter"/>
</dbReference>
<keyword evidence="2" id="KW-0378">Hydrolase</keyword>
<dbReference type="InterPro" id="IPR011545">
    <property type="entry name" value="DEAD/DEAH_box_helicase_dom"/>
</dbReference>
<feature type="domain" description="Helicase ATP-binding" evidence="8">
    <location>
        <begin position="24"/>
        <end position="191"/>
    </location>
</feature>
<dbReference type="InterPro" id="IPR014001">
    <property type="entry name" value="Helicase_ATP-bd"/>
</dbReference>
<sequence>MNLKASLKEIFNYDDFREGQAETIESILTNKETLSILPTGTGKSLCYQLPSYLLPGTTVIVSPLISLMDDQVQQLKLLGEKKAIAINSQLDFVTKKTVLAQLAQYKFVFVSPETLMQPAVQQALQSVNLNLFVVDEAHCISQWGIDFRPEYEQLGRIIELLKVPKVVALTATATDKVIKDIKNQLFTRSPKIVRHSVNRPNIAYEVVETLDKTAFLLEFLNEQKGPGIIYFSSKRQAEETSRLLNQAAVGKSAFYHGDLTNQERTIIQQQFLSDQLTILCATSAFGMGINKGNIRFIIHYHLPNSIESFLQESGRSGRDGQQSLSVVLYTPGDENLHYFLQGELAAEIQQFATLKDQTFSELKAVQEQLSELQQKWLWEITSEQRSFANLLELLEERSQEKQRQLSAVRDYLKVDTCRRNFLLAYFKEPTASAEPPCCDNCGNYGKLLLNYEKILSDKLRFSKNWQEQLEKMFVK</sequence>
<proteinExistence type="predicted"/>
<dbReference type="GO" id="GO:0005737">
    <property type="term" value="C:cytoplasm"/>
    <property type="evidence" value="ECO:0007669"/>
    <property type="project" value="TreeGrafter"/>
</dbReference>
<dbReference type="AlphaFoldDB" id="A0A429ZP59"/>
<evidence type="ECO:0000256" key="1">
    <source>
        <dbReference type="ARBA" id="ARBA00022741"/>
    </source>
</evidence>